<reference evidence="10" key="1">
    <citation type="submission" date="2025-08" db="UniProtKB">
        <authorList>
            <consortium name="Ensembl"/>
        </authorList>
    </citation>
    <scope>IDENTIFICATION</scope>
</reference>
<feature type="transmembrane region" description="Helical" evidence="9">
    <location>
        <begin position="38"/>
        <end position="61"/>
    </location>
</feature>
<dbReference type="Pfam" id="PF06237">
    <property type="entry name" value="SLC52_ribofla_tr"/>
    <property type="match status" value="1"/>
</dbReference>
<evidence type="ECO:0000256" key="9">
    <source>
        <dbReference type="RuleBase" id="RU368035"/>
    </source>
</evidence>
<dbReference type="PANTHER" id="PTHR12929">
    <property type="entry name" value="SOLUTE CARRIER FAMILY 52"/>
    <property type="match status" value="1"/>
</dbReference>
<evidence type="ECO:0000313" key="11">
    <source>
        <dbReference type="Proteomes" id="UP000264820"/>
    </source>
</evidence>
<evidence type="ECO:0000256" key="8">
    <source>
        <dbReference type="ARBA" id="ARBA00023136"/>
    </source>
</evidence>
<accession>A0A3Q3D650</accession>
<protein>
    <recommendedName>
        <fullName evidence="9">Riboflavin transporter</fullName>
    </recommendedName>
</protein>
<feature type="transmembrane region" description="Helical" evidence="9">
    <location>
        <begin position="73"/>
        <end position="93"/>
    </location>
</feature>
<comment type="function">
    <text evidence="9">Plasma membrane transporter mediating the uptake by cells of the water soluble vitamin B2/riboflavin that plays a key role in biochemical oxidation-reduction reactions of the carbohydrate, lipid, and amino acid metabolism.</text>
</comment>
<dbReference type="RefSeq" id="XP_019729655.1">
    <property type="nucleotide sequence ID" value="XM_019874096.1"/>
</dbReference>
<organism evidence="10 11">
    <name type="scientific">Hippocampus comes</name>
    <name type="common">Tiger tail seahorse</name>
    <dbReference type="NCBI Taxonomy" id="109280"/>
    <lineage>
        <taxon>Eukaryota</taxon>
        <taxon>Metazoa</taxon>
        <taxon>Chordata</taxon>
        <taxon>Craniata</taxon>
        <taxon>Vertebrata</taxon>
        <taxon>Euteleostomi</taxon>
        <taxon>Actinopterygii</taxon>
        <taxon>Neopterygii</taxon>
        <taxon>Teleostei</taxon>
        <taxon>Neoteleostei</taxon>
        <taxon>Acanthomorphata</taxon>
        <taxon>Syngnathiaria</taxon>
        <taxon>Syngnathiformes</taxon>
        <taxon>Syngnathoidei</taxon>
        <taxon>Syngnathidae</taxon>
        <taxon>Hippocampus</taxon>
    </lineage>
</organism>
<evidence type="ECO:0000256" key="4">
    <source>
        <dbReference type="ARBA" id="ARBA00022448"/>
    </source>
</evidence>
<evidence type="ECO:0000313" key="10">
    <source>
        <dbReference type="Ensembl" id="ENSHCOP00000003804.1"/>
    </source>
</evidence>
<name>A0A3Q3D650_HIPCM</name>
<feature type="transmembrane region" description="Helical" evidence="9">
    <location>
        <begin position="150"/>
        <end position="171"/>
    </location>
</feature>
<feature type="transmembrane region" description="Helical" evidence="9">
    <location>
        <begin position="327"/>
        <end position="348"/>
    </location>
</feature>
<dbReference type="CTD" id="555631"/>
<proteinExistence type="inferred from homology"/>
<dbReference type="GeneID" id="109518330"/>
<evidence type="ECO:0000256" key="7">
    <source>
        <dbReference type="ARBA" id="ARBA00022989"/>
    </source>
</evidence>
<dbReference type="PANTHER" id="PTHR12929:SF19">
    <property type="entry name" value="RIBOFLAVIN TRANSPORTER"/>
    <property type="match status" value="1"/>
</dbReference>
<keyword evidence="7 9" id="KW-1133">Transmembrane helix</keyword>
<sequence length="435" mass="47507">MSALTHLLACLFGLGSWVSISGLWVELPLIVPQIPEGWYLPSYLSVLIQMANIGPLLVTLMHRFRPGALNETAVIYVVIALGVVASFLLAFFWKETLVVAGSPRSVALLVLTFFLAAVDCTSSVTFLPFMMRLEPQYLTTYYIGEGMSGLLPAVVALVQGVGVIHCINGTRSQNATDEFPTLRAQMQPANFSAEVFFFFLSAMMLVCLVVFFLLNRHPAVARETTKSHYTSGVQEKNWVEKRPMVKPYRPSREKSSFGVGTYSWIQVSYIFVILAWVNALTNAVLPSVQSYSCMPYGNKAYHLSATMAAVSNPLACFIAMFFPIRSLWLMGALTLLGSGVGAFIMSMAALSPCPLLVNTVWGVVVMVLAWIVMVLTLSYVKVIIGVILRDEGHCALVWCGAVVQLGSLLGAVAMFPMVSVYSLFASGDPCNTRCP</sequence>
<dbReference type="KEGG" id="hcq:109518330"/>
<dbReference type="AlphaFoldDB" id="A0A3Q3D650"/>
<keyword evidence="5 9" id="KW-1003">Cell membrane</keyword>
<evidence type="ECO:0000256" key="3">
    <source>
        <dbReference type="ARBA" id="ARBA00006366"/>
    </source>
</evidence>
<keyword evidence="4 9" id="KW-0813">Transport</keyword>
<evidence type="ECO:0000256" key="1">
    <source>
        <dbReference type="ARBA" id="ARBA00000215"/>
    </source>
</evidence>
<comment type="subcellular location">
    <subcellularLocation>
        <location evidence="2 9">Cell membrane</location>
        <topology evidence="2 9">Multi-pass membrane protein</topology>
    </subcellularLocation>
</comment>
<evidence type="ECO:0000256" key="2">
    <source>
        <dbReference type="ARBA" id="ARBA00004651"/>
    </source>
</evidence>
<dbReference type="GO" id="GO:0005886">
    <property type="term" value="C:plasma membrane"/>
    <property type="evidence" value="ECO:0007669"/>
    <property type="project" value="UniProtKB-SubCell"/>
</dbReference>
<feature type="transmembrane region" description="Helical" evidence="9">
    <location>
        <begin position="105"/>
        <end position="129"/>
    </location>
</feature>
<dbReference type="InterPro" id="IPR009357">
    <property type="entry name" value="Riboflavin_transptr"/>
</dbReference>
<keyword evidence="8 9" id="KW-0472">Membrane</keyword>
<dbReference type="OMA" id="EQRPMMD"/>
<evidence type="ECO:0000256" key="5">
    <source>
        <dbReference type="ARBA" id="ARBA00022475"/>
    </source>
</evidence>
<dbReference type="Ensembl" id="ENSHCOT00000008114.1">
    <property type="protein sequence ID" value="ENSHCOP00000003804.1"/>
    <property type="gene ID" value="ENSHCOG00000005199.1"/>
</dbReference>
<dbReference type="GeneTree" id="ENSGT00390000003774"/>
<reference evidence="10" key="2">
    <citation type="submission" date="2025-09" db="UniProtKB">
        <authorList>
            <consortium name="Ensembl"/>
        </authorList>
    </citation>
    <scope>IDENTIFICATION</scope>
</reference>
<feature type="transmembrane region" description="Helical" evidence="9">
    <location>
        <begin position="300"/>
        <end position="322"/>
    </location>
</feature>
<evidence type="ECO:0000256" key="6">
    <source>
        <dbReference type="ARBA" id="ARBA00022692"/>
    </source>
</evidence>
<keyword evidence="6 9" id="KW-0812">Transmembrane</keyword>
<comment type="catalytic activity">
    <reaction evidence="1 9">
        <text>riboflavin(in) = riboflavin(out)</text>
        <dbReference type="Rhea" id="RHEA:35015"/>
        <dbReference type="ChEBI" id="CHEBI:57986"/>
    </reaction>
</comment>
<feature type="transmembrane region" description="Helical" evidence="9">
    <location>
        <begin position="259"/>
        <end position="280"/>
    </location>
</feature>
<dbReference type="Proteomes" id="UP000264820">
    <property type="component" value="Unplaced"/>
</dbReference>
<feature type="transmembrane region" description="Helical" evidence="9">
    <location>
        <begin position="360"/>
        <end position="388"/>
    </location>
</feature>
<comment type="similarity">
    <text evidence="3 9">Belongs to the riboflavin transporter family.</text>
</comment>
<feature type="transmembrane region" description="Helical" evidence="9">
    <location>
        <begin position="395"/>
        <end position="418"/>
    </location>
</feature>
<keyword evidence="11" id="KW-1185">Reference proteome</keyword>
<dbReference type="RefSeq" id="XP_019729656.1">
    <property type="nucleotide sequence ID" value="XM_019874097.1"/>
</dbReference>
<feature type="transmembrane region" description="Helical" evidence="9">
    <location>
        <begin position="191"/>
        <end position="214"/>
    </location>
</feature>
<dbReference type="OrthoDB" id="9995836at2759"/>
<dbReference type="GO" id="GO:0032217">
    <property type="term" value="F:riboflavin transmembrane transporter activity"/>
    <property type="evidence" value="ECO:0007669"/>
    <property type="project" value="UniProtKB-UniRule"/>
</dbReference>